<proteinExistence type="predicted"/>
<dbReference type="EMBL" id="BLLK01000040">
    <property type="protein sequence ID" value="GFH50601.1"/>
    <property type="molecule type" value="Genomic_DNA"/>
</dbReference>
<name>A0AAD3CSV6_9STRA</name>
<dbReference type="AlphaFoldDB" id="A0AAD3CSV6"/>
<comment type="caution">
    <text evidence="2">The sequence shown here is derived from an EMBL/GenBank/DDBJ whole genome shotgun (WGS) entry which is preliminary data.</text>
</comment>
<reference evidence="2 3" key="1">
    <citation type="journal article" date="2021" name="Sci. Rep.">
        <title>The genome of the diatom Chaetoceros tenuissimus carries an ancient integrated fragment of an extant virus.</title>
        <authorList>
            <person name="Hongo Y."/>
            <person name="Kimura K."/>
            <person name="Takaki Y."/>
            <person name="Yoshida Y."/>
            <person name="Baba S."/>
            <person name="Kobayashi G."/>
            <person name="Nagasaki K."/>
            <person name="Hano T."/>
            <person name="Tomaru Y."/>
        </authorList>
    </citation>
    <scope>NUCLEOTIDE SEQUENCE [LARGE SCALE GENOMIC DNA]</scope>
    <source>
        <strain evidence="2 3">NIES-3715</strain>
    </source>
</reference>
<feature type="region of interest" description="Disordered" evidence="1">
    <location>
        <begin position="70"/>
        <end position="100"/>
    </location>
</feature>
<feature type="region of interest" description="Disordered" evidence="1">
    <location>
        <begin position="1"/>
        <end position="22"/>
    </location>
</feature>
<protein>
    <submittedName>
        <fullName evidence="2">Uncharacterized protein</fullName>
    </submittedName>
</protein>
<feature type="compositionally biased region" description="Polar residues" evidence="1">
    <location>
        <begin position="80"/>
        <end position="100"/>
    </location>
</feature>
<dbReference type="Proteomes" id="UP001054902">
    <property type="component" value="Unassembled WGS sequence"/>
</dbReference>
<evidence type="ECO:0000256" key="1">
    <source>
        <dbReference type="SAM" id="MobiDB-lite"/>
    </source>
</evidence>
<sequence>MDKQADAVRDGPSATPPVPDFERQDFKIKIDGVIVDLDIAAMLRKSITGKPLKRYLKAKYEWSDSIFSKGDLDSRDSPSRYAQMSSNYGLAGNTQESAEI</sequence>
<evidence type="ECO:0000313" key="3">
    <source>
        <dbReference type="Proteomes" id="UP001054902"/>
    </source>
</evidence>
<accession>A0AAD3CSV6</accession>
<organism evidence="2 3">
    <name type="scientific">Chaetoceros tenuissimus</name>
    <dbReference type="NCBI Taxonomy" id="426638"/>
    <lineage>
        <taxon>Eukaryota</taxon>
        <taxon>Sar</taxon>
        <taxon>Stramenopiles</taxon>
        <taxon>Ochrophyta</taxon>
        <taxon>Bacillariophyta</taxon>
        <taxon>Coscinodiscophyceae</taxon>
        <taxon>Chaetocerotophycidae</taxon>
        <taxon>Chaetocerotales</taxon>
        <taxon>Chaetocerotaceae</taxon>
        <taxon>Chaetoceros</taxon>
    </lineage>
</organism>
<gene>
    <name evidence="2" type="ORF">CTEN210_07077</name>
</gene>
<keyword evidence="3" id="KW-1185">Reference proteome</keyword>
<evidence type="ECO:0000313" key="2">
    <source>
        <dbReference type="EMBL" id="GFH50601.1"/>
    </source>
</evidence>